<keyword evidence="10" id="KW-0732">Signal</keyword>
<comment type="caution">
    <text evidence="9">Lacks conserved residue(s) required for the propagation of feature annotation.</text>
</comment>
<evidence type="ECO:0000256" key="4">
    <source>
        <dbReference type="ARBA" id="ARBA00022692"/>
    </source>
</evidence>
<evidence type="ECO:0000256" key="6">
    <source>
        <dbReference type="ARBA" id="ARBA00022989"/>
    </source>
</evidence>
<evidence type="ECO:0000256" key="2">
    <source>
        <dbReference type="ARBA" id="ARBA00009749"/>
    </source>
</evidence>
<dbReference type="PANTHER" id="PTHR16228:SF22">
    <property type="entry name" value="SOLUTE CARRIER FAMILY 41 MEMBER 3"/>
    <property type="match status" value="1"/>
</dbReference>
<keyword evidence="3 9" id="KW-0813">Transport</keyword>
<dbReference type="GO" id="GO:0022890">
    <property type="term" value="F:inorganic cation transmembrane transporter activity"/>
    <property type="evidence" value="ECO:0007669"/>
    <property type="project" value="UniProtKB-UniRule"/>
</dbReference>
<keyword evidence="8 9" id="KW-0472">Membrane</keyword>
<feature type="signal peptide" evidence="10">
    <location>
        <begin position="1"/>
        <end position="27"/>
    </location>
</feature>
<keyword evidence="4 9" id="KW-0812">Transmembrane</keyword>
<feature type="domain" description="SLC41A/MgtE integral membrane" evidence="11">
    <location>
        <begin position="63"/>
        <end position="187"/>
    </location>
</feature>
<dbReference type="Gene3D" id="1.10.357.20">
    <property type="entry name" value="SLC41 divalent cation transporters, integral membrane domain"/>
    <property type="match status" value="2"/>
</dbReference>
<evidence type="ECO:0000256" key="5">
    <source>
        <dbReference type="ARBA" id="ARBA00022842"/>
    </source>
</evidence>
<dbReference type="GO" id="GO:0005886">
    <property type="term" value="C:plasma membrane"/>
    <property type="evidence" value="ECO:0007669"/>
    <property type="project" value="TreeGrafter"/>
</dbReference>
<evidence type="ECO:0000256" key="3">
    <source>
        <dbReference type="ARBA" id="ARBA00022448"/>
    </source>
</evidence>
<dbReference type="GO" id="GO:0008324">
    <property type="term" value="F:monoatomic cation transmembrane transporter activity"/>
    <property type="evidence" value="ECO:0007669"/>
    <property type="project" value="UniProtKB-UniRule"/>
</dbReference>
<comment type="function">
    <text evidence="9">Acts as a magnesium transporter.</text>
</comment>
<dbReference type="InterPro" id="IPR006667">
    <property type="entry name" value="SLC41_membr_dom"/>
</dbReference>
<evidence type="ECO:0000256" key="7">
    <source>
        <dbReference type="ARBA" id="ARBA00023065"/>
    </source>
</evidence>
<comment type="subcellular location">
    <subcellularLocation>
        <location evidence="1 9">Membrane</location>
        <topology evidence="1 9">Multi-pass membrane protein</topology>
    </subcellularLocation>
</comment>
<dbReference type="GO" id="GO:0030001">
    <property type="term" value="P:metal ion transport"/>
    <property type="evidence" value="ECO:0007669"/>
    <property type="project" value="UniProtKB-UniRule"/>
</dbReference>
<keyword evidence="6 9" id="KW-1133">Transmembrane helix</keyword>
<feature type="domain" description="SLC41A/MgtE integral membrane" evidence="11">
    <location>
        <begin position="263"/>
        <end position="400"/>
    </location>
</feature>
<reference evidence="12" key="2">
    <citation type="submission" date="2025-08" db="UniProtKB">
        <authorList>
            <consortium name="Ensembl"/>
        </authorList>
    </citation>
    <scope>IDENTIFICATION</scope>
</reference>
<evidence type="ECO:0000256" key="1">
    <source>
        <dbReference type="ARBA" id="ARBA00004141"/>
    </source>
</evidence>
<keyword evidence="7 9" id="KW-0406">Ion transport</keyword>
<evidence type="ECO:0000313" key="13">
    <source>
        <dbReference type="Proteomes" id="UP000694546"/>
    </source>
</evidence>
<dbReference type="PANTHER" id="PTHR16228">
    <property type="entry name" value="DIVALENT CATION TRANSPORTER SOLUTE CARRIER FAMILY 41"/>
    <property type="match status" value="1"/>
</dbReference>
<evidence type="ECO:0000256" key="10">
    <source>
        <dbReference type="SAM" id="SignalP"/>
    </source>
</evidence>
<feature type="chain" id="PRO_5046371828" description="Solute carrier family 41 member" evidence="10">
    <location>
        <begin position="28"/>
        <end position="436"/>
    </location>
</feature>
<feature type="transmembrane region" description="Helical" evidence="9">
    <location>
        <begin position="321"/>
        <end position="340"/>
    </location>
</feature>
<dbReference type="Ensembl" id="ENSGMOT00000005228.2">
    <property type="protein sequence ID" value="ENSGMOP00000005080.2"/>
    <property type="gene ID" value="ENSGMOG00000004782.2"/>
</dbReference>
<accession>A0A8C4Z2S3</accession>
<protein>
    <recommendedName>
        <fullName evidence="9">Solute carrier family 41 member</fullName>
    </recommendedName>
</protein>
<keyword evidence="13" id="KW-1185">Reference proteome</keyword>
<sequence length="436" mass="46582">MSSLAICSVTLRAHSFLRMLASSCVRACVCVCVHVRACVRACMCVCDQHREVVQQITEVSVLVPASVGLKGNLEMTLASRLSTANTGPMDDPGQQWAMGWCSNGPLCAPPQVQATLVGFLAAVAAVLLGVLTRGRLDLVQASSLNASRLVMVAVIVGSRKLGVNSDNLVTSIAASLGDLITLSLLAAISSFLFHHRDLWFLPPAVGHYFLLLIPLWVSVPRCSPPIREVLQSGLVGMALSSIGGLILDRTVSDPNFEGMAIFTPMIHGVGGNLVAIQASRIAAYLHPCSAPGTLPPDMLKLQLVLFCHSAAYLVNSRSGRFLLFLVGPGHLLFLYTTRLFQGGHATLTPAFTLWSLGAPLLQVVLLLYRADLMVRWMWSRRVVPDSSSIPYLTTLGPTLGHLLGTWLLALSLRLAPGPRTRALMGDWGVGGGRVGP</sequence>
<dbReference type="InterPro" id="IPR036739">
    <property type="entry name" value="SLC41_membr_dom_sf"/>
</dbReference>
<name>A0A8C4Z2S3_GADMO</name>
<feature type="transmembrane region" description="Helical" evidence="9">
    <location>
        <begin position="112"/>
        <end position="131"/>
    </location>
</feature>
<organism evidence="12 13">
    <name type="scientific">Gadus morhua</name>
    <name type="common">Atlantic cod</name>
    <dbReference type="NCBI Taxonomy" id="8049"/>
    <lineage>
        <taxon>Eukaryota</taxon>
        <taxon>Metazoa</taxon>
        <taxon>Chordata</taxon>
        <taxon>Craniata</taxon>
        <taxon>Vertebrata</taxon>
        <taxon>Euteleostomi</taxon>
        <taxon>Actinopterygii</taxon>
        <taxon>Neopterygii</taxon>
        <taxon>Teleostei</taxon>
        <taxon>Neoteleostei</taxon>
        <taxon>Acanthomorphata</taxon>
        <taxon>Zeiogadaria</taxon>
        <taxon>Gadariae</taxon>
        <taxon>Gadiformes</taxon>
        <taxon>Gadoidei</taxon>
        <taxon>Gadidae</taxon>
        <taxon>Gadus</taxon>
    </lineage>
</organism>
<dbReference type="GeneTree" id="ENSGT00950000183042"/>
<evidence type="ECO:0000313" key="12">
    <source>
        <dbReference type="Ensembl" id="ENSGMOP00000005080.2"/>
    </source>
</evidence>
<comment type="similarity">
    <text evidence="2 9">Belongs to the SLC41A transporter family.</text>
</comment>
<dbReference type="InterPro" id="IPR045349">
    <property type="entry name" value="SLC41A1-3"/>
</dbReference>
<dbReference type="Pfam" id="PF01769">
    <property type="entry name" value="MgtE"/>
    <property type="match status" value="2"/>
</dbReference>
<dbReference type="Proteomes" id="UP000694546">
    <property type="component" value="Chromosome 1"/>
</dbReference>
<reference evidence="12" key="1">
    <citation type="submission" date="2019-07" db="EMBL/GenBank/DDBJ databases">
        <authorList>
            <consortium name="Wellcome Sanger Institute Data Sharing"/>
        </authorList>
    </citation>
    <scope>NUCLEOTIDE SEQUENCE [LARGE SCALE GENOMIC DNA]</scope>
</reference>
<evidence type="ECO:0000259" key="11">
    <source>
        <dbReference type="Pfam" id="PF01769"/>
    </source>
</evidence>
<feature type="transmembrane region" description="Helical" evidence="9">
    <location>
        <begin position="389"/>
        <end position="409"/>
    </location>
</feature>
<evidence type="ECO:0000256" key="8">
    <source>
        <dbReference type="ARBA" id="ARBA00023136"/>
    </source>
</evidence>
<evidence type="ECO:0000256" key="9">
    <source>
        <dbReference type="RuleBase" id="RU369007"/>
    </source>
</evidence>
<dbReference type="SUPFAM" id="SSF161093">
    <property type="entry name" value="MgtE membrane domain-like"/>
    <property type="match status" value="2"/>
</dbReference>
<reference evidence="12" key="3">
    <citation type="submission" date="2025-09" db="UniProtKB">
        <authorList>
            <consortium name="Ensembl"/>
        </authorList>
    </citation>
    <scope>IDENTIFICATION</scope>
</reference>
<feature type="transmembrane region" description="Helical" evidence="9">
    <location>
        <begin position="198"/>
        <end position="217"/>
    </location>
</feature>
<proteinExistence type="inferred from homology"/>
<feature type="transmembrane region" description="Helical" evidence="9">
    <location>
        <begin position="168"/>
        <end position="191"/>
    </location>
</feature>
<keyword evidence="5 9" id="KW-0460">Magnesium</keyword>
<feature type="transmembrane region" description="Helical" evidence="9">
    <location>
        <begin position="346"/>
        <end position="368"/>
    </location>
</feature>
<dbReference type="AlphaFoldDB" id="A0A8C4Z2S3"/>